<gene>
    <name evidence="1" type="ORF">V1517DRAFT_328868</name>
</gene>
<dbReference type="EMBL" id="MU970122">
    <property type="protein sequence ID" value="KAK9320612.1"/>
    <property type="molecule type" value="Genomic_DNA"/>
</dbReference>
<organism evidence="1 2">
    <name type="scientific">Lipomyces orientalis</name>
    <dbReference type="NCBI Taxonomy" id="1233043"/>
    <lineage>
        <taxon>Eukaryota</taxon>
        <taxon>Fungi</taxon>
        <taxon>Dikarya</taxon>
        <taxon>Ascomycota</taxon>
        <taxon>Saccharomycotina</taxon>
        <taxon>Lipomycetes</taxon>
        <taxon>Lipomycetales</taxon>
        <taxon>Lipomycetaceae</taxon>
        <taxon>Lipomyces</taxon>
    </lineage>
</organism>
<protein>
    <submittedName>
        <fullName evidence="1">Uncharacterized protein</fullName>
    </submittedName>
</protein>
<dbReference type="Proteomes" id="UP001489719">
    <property type="component" value="Unassembled WGS sequence"/>
</dbReference>
<accession>A0ACC3THH5</accession>
<evidence type="ECO:0000313" key="1">
    <source>
        <dbReference type="EMBL" id="KAK9320612.1"/>
    </source>
</evidence>
<sequence length="237" mass="24401">MLKSRRLTTLLSQSLTPVPPPIDTFTPSSSSHDTTQSDSEHPQQPQGQLVVDTAKLPAPHTPKIVMAILLTTTGSLLAASSLNSNHSSSYSLALLSPSVSQISTSAGSASGVLVGSGPSGTTNVGSPGAIVGSLANGAIHLSDLSPKPRVYASYAASVWRSYARAIASGHVFDDTVDTAMSWIAVENEESTIVVKAVSSHILLALVGERGAPVGLLHARATAMASTLSQELKGFSFE</sequence>
<comment type="caution">
    <text evidence="1">The sequence shown here is derived from an EMBL/GenBank/DDBJ whole genome shotgun (WGS) entry which is preliminary data.</text>
</comment>
<proteinExistence type="predicted"/>
<keyword evidence="2" id="KW-1185">Reference proteome</keyword>
<evidence type="ECO:0000313" key="2">
    <source>
        <dbReference type="Proteomes" id="UP001489719"/>
    </source>
</evidence>
<name>A0ACC3THH5_9ASCO</name>
<reference evidence="2" key="1">
    <citation type="journal article" date="2024" name="Front. Bioeng. Biotechnol.">
        <title>Genome-scale model development and genomic sequencing of the oleaginous clade Lipomyces.</title>
        <authorList>
            <person name="Czajka J.J."/>
            <person name="Han Y."/>
            <person name="Kim J."/>
            <person name="Mondo S.J."/>
            <person name="Hofstad B.A."/>
            <person name="Robles A."/>
            <person name="Haridas S."/>
            <person name="Riley R."/>
            <person name="LaButti K."/>
            <person name="Pangilinan J."/>
            <person name="Andreopoulos W."/>
            <person name="Lipzen A."/>
            <person name="Yan J."/>
            <person name="Wang M."/>
            <person name="Ng V."/>
            <person name="Grigoriev I.V."/>
            <person name="Spatafora J.W."/>
            <person name="Magnuson J.K."/>
            <person name="Baker S.E."/>
            <person name="Pomraning K.R."/>
        </authorList>
    </citation>
    <scope>NUCLEOTIDE SEQUENCE [LARGE SCALE GENOMIC DNA]</scope>
    <source>
        <strain evidence="2">CBS 10300</strain>
    </source>
</reference>